<dbReference type="Proteomes" id="UP000294813">
    <property type="component" value="Unassembled WGS sequence"/>
</dbReference>
<keyword evidence="1" id="KW-0472">Membrane</keyword>
<keyword evidence="3" id="KW-1185">Reference proteome</keyword>
<feature type="transmembrane region" description="Helical" evidence="1">
    <location>
        <begin position="6"/>
        <end position="33"/>
    </location>
</feature>
<gene>
    <name evidence="2" type="ORF">EDD73_10418</name>
</gene>
<evidence type="ECO:0000313" key="3">
    <source>
        <dbReference type="Proteomes" id="UP000294813"/>
    </source>
</evidence>
<proteinExistence type="predicted"/>
<comment type="caution">
    <text evidence="2">The sequence shown here is derived from an EMBL/GenBank/DDBJ whole genome shotgun (WGS) entry which is preliminary data.</text>
</comment>
<dbReference type="AlphaFoldDB" id="A0A4V2SXZ5"/>
<dbReference type="OrthoDB" id="2079278at2"/>
<organism evidence="2 3">
    <name type="scientific">Heliophilum fasciatum</name>
    <dbReference type="NCBI Taxonomy" id="35700"/>
    <lineage>
        <taxon>Bacteria</taxon>
        <taxon>Bacillati</taxon>
        <taxon>Bacillota</taxon>
        <taxon>Clostridia</taxon>
        <taxon>Eubacteriales</taxon>
        <taxon>Heliobacteriaceae</taxon>
        <taxon>Heliophilum</taxon>
    </lineage>
</organism>
<keyword evidence="1" id="KW-1133">Transmembrane helix</keyword>
<accession>A0A4V2SXZ5</accession>
<feature type="transmembrane region" description="Helical" evidence="1">
    <location>
        <begin position="83"/>
        <end position="102"/>
    </location>
</feature>
<name>A0A4V2SXZ5_9FIRM</name>
<keyword evidence="1" id="KW-0812">Transmembrane</keyword>
<sequence>MFDQEIYVTFLWTVSGALLALLGSTGIFVSLLVQRRVERLQDVLEEFLELPYFENKNLTGPMANLVRKYQMYYLFPHGPSQTLLFYLDFTLALIGGIWMFVLLQGLQPPLGNQLVIQGLLLFLIAGNFLLFRRLLQHSINPTGNELFNAIIPPPDQLRSVSYLSRYVNVSVRSMIQQARLALVIQPDGELRLKEELSFDDFFYILSAPGLALWAWGELRLQFPADPITKKPVPLQRNIEIPLAGTSAPALSETISSLTITFWIFALGEKHPIQYRFILDREDGGFHSRPFPENTVQSQIVYQVEQKKLRILKGMELLTGMSAFLDDLWWDGERYYTQTPAKGVPCRCLRMPEIR</sequence>
<dbReference type="EMBL" id="SLXT01000004">
    <property type="protein sequence ID" value="TCP68116.1"/>
    <property type="molecule type" value="Genomic_DNA"/>
</dbReference>
<evidence type="ECO:0000313" key="2">
    <source>
        <dbReference type="EMBL" id="TCP68116.1"/>
    </source>
</evidence>
<feature type="transmembrane region" description="Helical" evidence="1">
    <location>
        <begin position="114"/>
        <end position="131"/>
    </location>
</feature>
<evidence type="ECO:0000256" key="1">
    <source>
        <dbReference type="SAM" id="Phobius"/>
    </source>
</evidence>
<dbReference type="RefSeq" id="WP_131918149.1">
    <property type="nucleotide sequence ID" value="NZ_JAOQNU010000004.1"/>
</dbReference>
<protein>
    <submittedName>
        <fullName evidence="2">Uncharacterized protein</fullName>
    </submittedName>
</protein>
<reference evidence="2 3" key="1">
    <citation type="submission" date="2019-03" db="EMBL/GenBank/DDBJ databases">
        <title>Genomic Encyclopedia of Type Strains, Phase IV (KMG-IV): sequencing the most valuable type-strain genomes for metagenomic binning, comparative biology and taxonomic classification.</title>
        <authorList>
            <person name="Goeker M."/>
        </authorList>
    </citation>
    <scope>NUCLEOTIDE SEQUENCE [LARGE SCALE GENOMIC DNA]</scope>
    <source>
        <strain evidence="2 3">DSM 11170</strain>
    </source>
</reference>